<feature type="region of interest" description="Disordered" evidence="1">
    <location>
        <begin position="1"/>
        <end position="38"/>
    </location>
</feature>
<dbReference type="EMBL" id="JANBPK010000919">
    <property type="protein sequence ID" value="KAJ2928821.1"/>
    <property type="molecule type" value="Genomic_DNA"/>
</dbReference>
<evidence type="ECO:0000313" key="3">
    <source>
        <dbReference type="Proteomes" id="UP001140091"/>
    </source>
</evidence>
<evidence type="ECO:0000256" key="1">
    <source>
        <dbReference type="SAM" id="MobiDB-lite"/>
    </source>
</evidence>
<dbReference type="OrthoDB" id="10265068at2759"/>
<organism evidence="2 3">
    <name type="scientific">Candolleomyces eurysporus</name>
    <dbReference type="NCBI Taxonomy" id="2828524"/>
    <lineage>
        <taxon>Eukaryota</taxon>
        <taxon>Fungi</taxon>
        <taxon>Dikarya</taxon>
        <taxon>Basidiomycota</taxon>
        <taxon>Agaricomycotina</taxon>
        <taxon>Agaricomycetes</taxon>
        <taxon>Agaricomycetidae</taxon>
        <taxon>Agaricales</taxon>
        <taxon>Agaricineae</taxon>
        <taxon>Psathyrellaceae</taxon>
        <taxon>Candolleomyces</taxon>
    </lineage>
</organism>
<reference evidence="2" key="1">
    <citation type="submission" date="2022-06" db="EMBL/GenBank/DDBJ databases">
        <title>Genome Sequence of Candolleomyces eurysporus.</title>
        <authorList>
            <person name="Buettner E."/>
        </authorList>
    </citation>
    <scope>NUCLEOTIDE SEQUENCE</scope>
    <source>
        <strain evidence="2">VTCC 930004</strain>
    </source>
</reference>
<name>A0A9W8MFL3_9AGAR</name>
<evidence type="ECO:0000313" key="2">
    <source>
        <dbReference type="EMBL" id="KAJ2928821.1"/>
    </source>
</evidence>
<keyword evidence="3" id="KW-1185">Reference proteome</keyword>
<dbReference type="AlphaFoldDB" id="A0A9W8MFL3"/>
<proteinExistence type="predicted"/>
<feature type="non-terminal residue" evidence="2">
    <location>
        <position position="82"/>
    </location>
</feature>
<sequence length="82" mass="9518">MASPRTPKKRKRNDSICLSPYFSPEKHKKTRNEKSVPANEPLIVEKTLDDDNPLSLFYARAFSKLYDELEHLKPVLIQGTKF</sequence>
<feature type="compositionally biased region" description="Basic residues" evidence="1">
    <location>
        <begin position="1"/>
        <end position="12"/>
    </location>
</feature>
<protein>
    <submittedName>
        <fullName evidence="2">Uncharacterized protein</fullName>
    </submittedName>
</protein>
<dbReference type="Proteomes" id="UP001140091">
    <property type="component" value="Unassembled WGS sequence"/>
</dbReference>
<gene>
    <name evidence="2" type="ORF">H1R20_g8281</name>
</gene>
<comment type="caution">
    <text evidence="2">The sequence shown here is derived from an EMBL/GenBank/DDBJ whole genome shotgun (WGS) entry which is preliminary data.</text>
</comment>
<accession>A0A9W8MFL3</accession>